<dbReference type="InterPro" id="IPR044135">
    <property type="entry name" value="Met-tRNA-FMT_C"/>
</dbReference>
<dbReference type="InterPro" id="IPR011034">
    <property type="entry name" value="Formyl_transferase-like_C_sf"/>
</dbReference>
<feature type="domain" description="Formyl transferase N-terminal" evidence="6">
    <location>
        <begin position="1"/>
        <end position="179"/>
    </location>
</feature>
<dbReference type="AlphaFoldDB" id="A0A6I4J004"/>
<accession>A0A6I4J004</accession>
<protein>
    <recommendedName>
        <fullName evidence="2 5">Methionyl-tRNA formyltransferase</fullName>
        <ecNumber evidence="2 5">2.1.2.9</ecNumber>
    </recommendedName>
</protein>
<evidence type="ECO:0000256" key="2">
    <source>
        <dbReference type="ARBA" id="ARBA00012261"/>
    </source>
</evidence>
<dbReference type="InterPro" id="IPR005793">
    <property type="entry name" value="Formyl_trans_C"/>
</dbReference>
<feature type="binding site" evidence="5">
    <location>
        <begin position="109"/>
        <end position="112"/>
    </location>
    <ligand>
        <name>(6S)-5,6,7,8-tetrahydrofolate</name>
        <dbReference type="ChEBI" id="CHEBI:57453"/>
    </ligand>
</feature>
<dbReference type="InterPro" id="IPR041711">
    <property type="entry name" value="Met-tRNA-FMT_N"/>
</dbReference>
<comment type="function">
    <text evidence="5">Attaches a formyl group to the free amino group of methionyl-tRNA(fMet). The formyl group appears to play a dual role in the initiator identity of N-formylmethionyl-tRNA by promoting its recognition by IF2 and preventing the misappropriation of this tRNA by the elongation apparatus.</text>
</comment>
<dbReference type="Pfam" id="PF00551">
    <property type="entry name" value="Formyl_trans_N"/>
    <property type="match status" value="1"/>
</dbReference>
<keyword evidence="3 5" id="KW-0808">Transferase</keyword>
<gene>
    <name evidence="5" type="primary">fmt</name>
    <name evidence="8" type="ORF">GON01_05775</name>
</gene>
<keyword evidence="4 5" id="KW-0648">Protein biosynthesis</keyword>
<dbReference type="InterPro" id="IPR036477">
    <property type="entry name" value="Formyl_transf_N_sf"/>
</dbReference>
<reference evidence="8 9" key="1">
    <citation type="submission" date="2019-12" db="EMBL/GenBank/DDBJ databases">
        <authorList>
            <person name="Huq M.A."/>
        </authorList>
    </citation>
    <scope>NUCLEOTIDE SEQUENCE [LARGE SCALE GENOMIC DNA]</scope>
    <source>
        <strain evidence="8 9">MAH-20</strain>
    </source>
</reference>
<evidence type="ECO:0000256" key="1">
    <source>
        <dbReference type="ARBA" id="ARBA00010699"/>
    </source>
</evidence>
<dbReference type="EC" id="2.1.2.9" evidence="2 5"/>
<dbReference type="EMBL" id="WQMS01000006">
    <property type="protein sequence ID" value="MVO77448.1"/>
    <property type="molecule type" value="Genomic_DNA"/>
</dbReference>
<dbReference type="PANTHER" id="PTHR11138:SF5">
    <property type="entry name" value="METHIONYL-TRNA FORMYLTRANSFERASE, MITOCHONDRIAL"/>
    <property type="match status" value="1"/>
</dbReference>
<evidence type="ECO:0000259" key="6">
    <source>
        <dbReference type="Pfam" id="PF00551"/>
    </source>
</evidence>
<evidence type="ECO:0000256" key="4">
    <source>
        <dbReference type="ARBA" id="ARBA00022917"/>
    </source>
</evidence>
<dbReference type="PANTHER" id="PTHR11138">
    <property type="entry name" value="METHIONYL-TRNA FORMYLTRANSFERASE"/>
    <property type="match status" value="1"/>
</dbReference>
<dbReference type="Pfam" id="PF02911">
    <property type="entry name" value="Formyl_trans_C"/>
    <property type="match status" value="1"/>
</dbReference>
<evidence type="ECO:0000313" key="8">
    <source>
        <dbReference type="EMBL" id="MVO77448.1"/>
    </source>
</evidence>
<proteinExistence type="inferred from homology"/>
<dbReference type="CDD" id="cd08704">
    <property type="entry name" value="Met_tRNA_FMT_C"/>
    <property type="match status" value="1"/>
</dbReference>
<dbReference type="Proteomes" id="UP000441389">
    <property type="component" value="Unassembled WGS sequence"/>
</dbReference>
<name>A0A6I4J004_9SPHN</name>
<evidence type="ECO:0000256" key="5">
    <source>
        <dbReference type="HAMAP-Rule" id="MF_00182"/>
    </source>
</evidence>
<dbReference type="Gene3D" id="3.40.50.12230">
    <property type="match status" value="1"/>
</dbReference>
<evidence type="ECO:0000256" key="3">
    <source>
        <dbReference type="ARBA" id="ARBA00022679"/>
    </source>
</evidence>
<keyword evidence="9" id="KW-1185">Reference proteome</keyword>
<dbReference type="SUPFAM" id="SSF53328">
    <property type="entry name" value="Formyltransferase"/>
    <property type="match status" value="1"/>
</dbReference>
<dbReference type="SUPFAM" id="SSF50486">
    <property type="entry name" value="FMT C-terminal domain-like"/>
    <property type="match status" value="1"/>
</dbReference>
<dbReference type="InterPro" id="IPR002376">
    <property type="entry name" value="Formyl_transf_N"/>
</dbReference>
<dbReference type="HAMAP" id="MF_00182">
    <property type="entry name" value="Formyl_trans"/>
    <property type="match status" value="1"/>
</dbReference>
<comment type="similarity">
    <text evidence="1 5">Belongs to the Fmt family.</text>
</comment>
<dbReference type="InterPro" id="IPR005794">
    <property type="entry name" value="Fmt"/>
</dbReference>
<evidence type="ECO:0000313" key="9">
    <source>
        <dbReference type="Proteomes" id="UP000441389"/>
    </source>
</evidence>
<dbReference type="RefSeq" id="WP_157026381.1">
    <property type="nucleotide sequence ID" value="NZ_WQMS01000006.1"/>
</dbReference>
<dbReference type="GO" id="GO:0005829">
    <property type="term" value="C:cytosol"/>
    <property type="evidence" value="ECO:0007669"/>
    <property type="project" value="TreeGrafter"/>
</dbReference>
<feature type="domain" description="Formyl transferase C-terminal" evidence="7">
    <location>
        <begin position="200"/>
        <end position="311"/>
    </location>
</feature>
<dbReference type="NCBIfam" id="TIGR00460">
    <property type="entry name" value="fmt"/>
    <property type="match status" value="1"/>
</dbReference>
<comment type="catalytic activity">
    <reaction evidence="5">
        <text>L-methionyl-tRNA(fMet) + (6R)-10-formyltetrahydrofolate = N-formyl-L-methionyl-tRNA(fMet) + (6S)-5,6,7,8-tetrahydrofolate + H(+)</text>
        <dbReference type="Rhea" id="RHEA:24380"/>
        <dbReference type="Rhea" id="RHEA-COMP:9952"/>
        <dbReference type="Rhea" id="RHEA-COMP:9953"/>
        <dbReference type="ChEBI" id="CHEBI:15378"/>
        <dbReference type="ChEBI" id="CHEBI:57453"/>
        <dbReference type="ChEBI" id="CHEBI:78530"/>
        <dbReference type="ChEBI" id="CHEBI:78844"/>
        <dbReference type="ChEBI" id="CHEBI:195366"/>
        <dbReference type="EC" id="2.1.2.9"/>
    </reaction>
</comment>
<comment type="caution">
    <text evidence="8">The sequence shown here is derived from an EMBL/GenBank/DDBJ whole genome shotgun (WGS) entry which is preliminary data.</text>
</comment>
<dbReference type="GO" id="GO:0004479">
    <property type="term" value="F:methionyl-tRNA formyltransferase activity"/>
    <property type="evidence" value="ECO:0007669"/>
    <property type="project" value="UniProtKB-UniRule"/>
</dbReference>
<dbReference type="CDD" id="cd08646">
    <property type="entry name" value="FMT_core_Met-tRNA-FMT_N"/>
    <property type="match status" value="1"/>
</dbReference>
<evidence type="ECO:0000259" key="7">
    <source>
        <dbReference type="Pfam" id="PF02911"/>
    </source>
</evidence>
<organism evidence="8 9">
    <name type="scientific">Sphingomonas horti</name>
    <dbReference type="NCBI Taxonomy" id="2682842"/>
    <lineage>
        <taxon>Bacteria</taxon>
        <taxon>Pseudomonadati</taxon>
        <taxon>Pseudomonadota</taxon>
        <taxon>Alphaproteobacteria</taxon>
        <taxon>Sphingomonadales</taxon>
        <taxon>Sphingomonadaceae</taxon>
        <taxon>Sphingomonas</taxon>
    </lineage>
</organism>
<sequence length="320" mass="33061">MRLIFMGTPEFAVPALDALVAAGHEVAAVYCQPPRPAGRGKALQPSPVQRRAEALGLDVRTPVTLRDAGEQARFAAVGADAAVVAAYGLILPGPILAAPRLGCFNIHASLLPRWRGAAPIQRAILAGDAVTGVTIMDMEAGLDTGPMRATVEIGIDRKTAGELTAELADKGAALMVTVLGDLAAYPPQLQPEEGVTYASKVDKAEARLDFAAGAEAAERQVRAFNPAPGAFFELGGERIRVLSAEVVHDLDANPAAEPGGKTGGPGFGRDDAGLVLDDRLLIGCGTDALRPTTVQRAGRGAMSADALLRGFPIPPGTRLS</sequence>